<organism evidence="10 11">
    <name type="scientific">Plakobranchus ocellatus</name>
    <dbReference type="NCBI Taxonomy" id="259542"/>
    <lineage>
        <taxon>Eukaryota</taxon>
        <taxon>Metazoa</taxon>
        <taxon>Spiralia</taxon>
        <taxon>Lophotrochozoa</taxon>
        <taxon>Mollusca</taxon>
        <taxon>Gastropoda</taxon>
        <taxon>Heterobranchia</taxon>
        <taxon>Euthyneura</taxon>
        <taxon>Panpulmonata</taxon>
        <taxon>Sacoglossa</taxon>
        <taxon>Placobranchoidea</taxon>
        <taxon>Plakobranchidae</taxon>
        <taxon>Plakobranchus</taxon>
    </lineage>
</organism>
<dbReference type="InterPro" id="IPR017946">
    <property type="entry name" value="PLC-like_Pdiesterase_TIM-brl"/>
</dbReference>
<dbReference type="PRINTS" id="PR00401">
    <property type="entry name" value="SH2DOMAIN"/>
</dbReference>
<dbReference type="SUPFAM" id="SSF49562">
    <property type="entry name" value="C2 domain (Calcium/lipid-binding domain, CaLB)"/>
    <property type="match status" value="1"/>
</dbReference>
<dbReference type="GO" id="GO:0032587">
    <property type="term" value="C:ruffle membrane"/>
    <property type="evidence" value="ECO:0007669"/>
    <property type="project" value="TreeGrafter"/>
</dbReference>
<comment type="caution">
    <text evidence="10">The sequence shown here is derived from an EMBL/GenBank/DDBJ whole genome shotgun (WGS) entry which is preliminary data.</text>
</comment>
<keyword evidence="3" id="KW-0727">SH2 domain</keyword>
<dbReference type="Gene3D" id="2.30.30.40">
    <property type="entry name" value="SH3 Domains"/>
    <property type="match status" value="1"/>
</dbReference>
<dbReference type="GO" id="GO:0046488">
    <property type="term" value="P:phosphatidylinositol metabolic process"/>
    <property type="evidence" value="ECO:0007669"/>
    <property type="project" value="TreeGrafter"/>
</dbReference>
<dbReference type="EC" id="3.1.4.11" evidence="5"/>
<proteinExistence type="predicted"/>
<keyword evidence="2" id="KW-0106">Calcium</keyword>
<dbReference type="SMART" id="SM00239">
    <property type="entry name" value="C2"/>
    <property type="match status" value="1"/>
</dbReference>
<dbReference type="CDD" id="cd00275">
    <property type="entry name" value="C2_PLC_like"/>
    <property type="match status" value="1"/>
</dbReference>
<evidence type="ECO:0000259" key="8">
    <source>
        <dbReference type="PROSITE" id="PS50004"/>
    </source>
</evidence>
<keyword evidence="5" id="KW-0378">Hydrolase</keyword>
<dbReference type="SMART" id="SM00326">
    <property type="entry name" value="SH3"/>
    <property type="match status" value="1"/>
</dbReference>
<dbReference type="Proteomes" id="UP000735302">
    <property type="component" value="Unassembled WGS sequence"/>
</dbReference>
<protein>
    <recommendedName>
        <fullName evidence="5">Phosphoinositide phospholipase C</fullName>
        <ecNumber evidence="5">3.1.4.11</ecNumber>
    </recommendedName>
</protein>
<dbReference type="PRINTS" id="PR00390">
    <property type="entry name" value="PHPHLIPASEC"/>
</dbReference>
<feature type="domain" description="SH2" evidence="6">
    <location>
        <begin position="248"/>
        <end position="349"/>
    </location>
</feature>
<evidence type="ECO:0000259" key="9">
    <source>
        <dbReference type="PROSITE" id="PS50008"/>
    </source>
</evidence>
<dbReference type="EMBL" id="BLXT01007882">
    <property type="protein sequence ID" value="GFO43401.1"/>
    <property type="molecule type" value="Genomic_DNA"/>
</dbReference>
<dbReference type="PANTHER" id="PTHR10336">
    <property type="entry name" value="PHOSPHOINOSITIDE-SPECIFIC PHOSPHOLIPASE C FAMILY PROTEIN"/>
    <property type="match status" value="1"/>
</dbReference>
<dbReference type="GO" id="GO:0016042">
    <property type="term" value="P:lipid catabolic process"/>
    <property type="evidence" value="ECO:0007669"/>
    <property type="project" value="UniProtKB-KW"/>
</dbReference>
<evidence type="ECO:0000259" key="6">
    <source>
        <dbReference type="PROSITE" id="PS50001"/>
    </source>
</evidence>
<dbReference type="Gene3D" id="2.60.40.150">
    <property type="entry name" value="C2 domain"/>
    <property type="match status" value="1"/>
</dbReference>
<dbReference type="GO" id="GO:0003676">
    <property type="term" value="F:nucleic acid binding"/>
    <property type="evidence" value="ECO:0007669"/>
    <property type="project" value="InterPro"/>
</dbReference>
<dbReference type="GO" id="GO:0048015">
    <property type="term" value="P:phosphatidylinositol-mediated signaling"/>
    <property type="evidence" value="ECO:0007669"/>
    <property type="project" value="TreeGrafter"/>
</dbReference>
<evidence type="ECO:0000259" key="7">
    <source>
        <dbReference type="PROSITE" id="PS50002"/>
    </source>
</evidence>
<keyword evidence="5" id="KW-0443">Lipid metabolism</keyword>
<dbReference type="InterPro" id="IPR001452">
    <property type="entry name" value="SH3_domain"/>
</dbReference>
<dbReference type="SMART" id="SM00149">
    <property type="entry name" value="PLCYc"/>
    <property type="match status" value="1"/>
</dbReference>
<reference evidence="10 11" key="1">
    <citation type="journal article" date="2021" name="Elife">
        <title>Chloroplast acquisition without the gene transfer in kleptoplastic sea slugs, Plakobranchus ocellatus.</title>
        <authorList>
            <person name="Maeda T."/>
            <person name="Takahashi S."/>
            <person name="Yoshida T."/>
            <person name="Shimamura S."/>
            <person name="Takaki Y."/>
            <person name="Nagai Y."/>
            <person name="Toyoda A."/>
            <person name="Suzuki Y."/>
            <person name="Arimoto A."/>
            <person name="Ishii H."/>
            <person name="Satoh N."/>
            <person name="Nishiyama T."/>
            <person name="Hasebe M."/>
            <person name="Maruyama T."/>
            <person name="Minagawa J."/>
            <person name="Obokata J."/>
            <person name="Shigenobu S."/>
        </authorList>
    </citation>
    <scope>NUCLEOTIDE SEQUENCE [LARGE SCALE GENOMIC DNA]</scope>
</reference>
<evidence type="ECO:0000256" key="3">
    <source>
        <dbReference type="PROSITE-ProRule" id="PRU00191"/>
    </source>
</evidence>
<dbReference type="PROSITE" id="PS50004">
    <property type="entry name" value="C2"/>
    <property type="match status" value="1"/>
</dbReference>
<accession>A0AAV4DGV7</accession>
<dbReference type="PROSITE" id="PS50008">
    <property type="entry name" value="PIPLC_Y_DOMAIN"/>
    <property type="match status" value="1"/>
</dbReference>
<dbReference type="InterPro" id="IPR035892">
    <property type="entry name" value="C2_domain_sf"/>
</dbReference>
<sequence>MHCQKRKVLLTLDNCTAHPKVTNLKAVELLFLPPNTTSKSQPCDMGIINNVKCHYRGTLLKRLIDYIDEGNDFNNFKLTLLDAAIILKQAWEKVEPATITNCFKKAGFQASESETETVEEESDVEPFLFRLLVEYGIPDSLESIENLDKEIPTAPSPSEAVNQVHRQRKRQKMETGQLLKQMRMTRKWNNFEVMLTDSHICFTPNITDIETEEEQEDDIYVNCDETEQLYDSEDEDRDDVNCLSSYLWYHGPIQREVAINILLNLRHHGDGTFLVRDSGQGGKALSFLVNSKVTHSIITSRINDSTGKEEFLIGNEVWHNSIPELIDYYKTHKLTYKDKGFSIQLTFPVNKKMDFQYEPYYKDMDRESAENYLRCIPLDGVFLVRPGSSENCFCLTLRHRRRISHFQIGYSRGKFVLGNLRFATMERLIKHFSLHALYKSAKLTQPAQDALVEENHHSNCDLYQPATYTAVKNIEKPTVTVRALYDHIATTSDELSFKRGSYITNVEIADQPWWRGDHGTEINKLFPANYVHVMDGAADMTAPNEAVLNLSACHFGDKVTSHDGVHFFTLTHPNQPYTIEVGSLNEEEIEQWLQLTLDSWQKMDVQTQKLQKAERNQKLAQELSDIVVYCQSVSYVPDGPVKFKEMSSFSEERIGKDDKHIVLYNHNQISRIYPKFLRLKSTNFDPVPKWNMGCQMVALNYQTPDKNMQINQAMFAQNGRCGYVLKPGFMQEPYYHPNDVAALKEDVESIILTVEIIGGRLLGNTHNNIGVMSPYVAMEIIGLPIDCQAVRTKTLQDKNCLNPVWKNQTFDFPISCPDLAFLRFEVRSDVNEGFLISQETVPLKCVRTGYRSVQLKNAWSEPIPLSSLLVHVNMRNPREDEEKNLFKMLEEIQKINADSQLSDPNDARKQEQYLQAEQKLLKAIDSIRKPGFVRLRRDTIS</sequence>
<dbReference type="PROSITE" id="PS50001">
    <property type="entry name" value="SH2"/>
    <property type="match status" value="2"/>
</dbReference>
<dbReference type="Pfam" id="PF00018">
    <property type="entry name" value="SH3_1"/>
    <property type="match status" value="1"/>
</dbReference>
<dbReference type="Gene3D" id="3.20.20.190">
    <property type="entry name" value="Phosphatidylinositol (PI) phosphodiesterase"/>
    <property type="match status" value="1"/>
</dbReference>
<dbReference type="SUPFAM" id="SSF51695">
    <property type="entry name" value="PLC-like phosphodiesterases"/>
    <property type="match status" value="1"/>
</dbReference>
<dbReference type="InterPro" id="IPR000980">
    <property type="entry name" value="SH2"/>
</dbReference>
<evidence type="ECO:0000256" key="2">
    <source>
        <dbReference type="ARBA" id="ARBA00022837"/>
    </source>
</evidence>
<dbReference type="InterPro" id="IPR004875">
    <property type="entry name" value="DDE_SF_endonuclease_dom"/>
</dbReference>
<dbReference type="Pfam" id="PF00017">
    <property type="entry name" value="SH2"/>
    <property type="match status" value="2"/>
</dbReference>
<comment type="catalytic activity">
    <reaction evidence="5">
        <text>a 1,2-diacyl-sn-glycero-3-phospho-(1D-myo-inositol-4,5-bisphosphate) + H2O = 1D-myo-inositol 1,4,5-trisphosphate + a 1,2-diacyl-sn-glycerol + H(+)</text>
        <dbReference type="Rhea" id="RHEA:33179"/>
        <dbReference type="ChEBI" id="CHEBI:15377"/>
        <dbReference type="ChEBI" id="CHEBI:15378"/>
        <dbReference type="ChEBI" id="CHEBI:17815"/>
        <dbReference type="ChEBI" id="CHEBI:58456"/>
        <dbReference type="ChEBI" id="CHEBI:203600"/>
        <dbReference type="EC" id="3.1.4.11"/>
    </reaction>
</comment>
<feature type="domain" description="SH2" evidence="6">
    <location>
        <begin position="359"/>
        <end position="447"/>
    </location>
</feature>
<keyword evidence="11" id="KW-1185">Reference proteome</keyword>
<evidence type="ECO:0000256" key="5">
    <source>
        <dbReference type="RuleBase" id="RU361133"/>
    </source>
</evidence>
<dbReference type="PANTHER" id="PTHR10336:SF159">
    <property type="entry name" value="1-PHOSPHATIDYLINOSITOL 4,5-BISPHOSPHATE PHOSPHODIESTERASE GAMMA"/>
    <property type="match status" value="1"/>
</dbReference>
<dbReference type="Pfam" id="PF00387">
    <property type="entry name" value="PI-PLC-Y"/>
    <property type="match status" value="1"/>
</dbReference>
<keyword evidence="5" id="KW-0442">Lipid degradation</keyword>
<evidence type="ECO:0000256" key="1">
    <source>
        <dbReference type="ARBA" id="ARBA00022443"/>
    </source>
</evidence>
<dbReference type="InterPro" id="IPR036028">
    <property type="entry name" value="SH3-like_dom_sf"/>
</dbReference>
<evidence type="ECO:0000313" key="10">
    <source>
        <dbReference type="EMBL" id="GFO43401.1"/>
    </source>
</evidence>
<dbReference type="GO" id="GO:0004435">
    <property type="term" value="F:phosphatidylinositol-4,5-bisphosphate phospholipase C activity"/>
    <property type="evidence" value="ECO:0007669"/>
    <property type="project" value="UniProtKB-EC"/>
</dbReference>
<dbReference type="Gene3D" id="3.30.505.10">
    <property type="entry name" value="SH2 domain"/>
    <property type="match status" value="2"/>
</dbReference>
<dbReference type="SUPFAM" id="SSF55550">
    <property type="entry name" value="SH2 domain"/>
    <property type="match status" value="2"/>
</dbReference>
<gene>
    <name evidence="10" type="ORF">PoB_006990600</name>
</gene>
<dbReference type="InterPro" id="IPR001192">
    <property type="entry name" value="PI-PLC_fam"/>
</dbReference>
<feature type="domain" description="PI-PLC Y-box" evidence="9">
    <location>
        <begin position="623"/>
        <end position="731"/>
    </location>
</feature>
<evidence type="ECO:0000256" key="4">
    <source>
        <dbReference type="PROSITE-ProRule" id="PRU00192"/>
    </source>
</evidence>
<dbReference type="SUPFAM" id="SSF50044">
    <property type="entry name" value="SH3-domain"/>
    <property type="match status" value="1"/>
</dbReference>
<dbReference type="InterPro" id="IPR036860">
    <property type="entry name" value="SH2_dom_sf"/>
</dbReference>
<keyword evidence="1 4" id="KW-0728">SH3 domain</keyword>
<dbReference type="PROSITE" id="PS50002">
    <property type="entry name" value="SH3"/>
    <property type="match status" value="1"/>
</dbReference>
<name>A0AAV4DGV7_9GAST</name>
<dbReference type="InterPro" id="IPR000008">
    <property type="entry name" value="C2_dom"/>
</dbReference>
<dbReference type="GO" id="GO:0051209">
    <property type="term" value="P:release of sequestered calcium ion into cytosol"/>
    <property type="evidence" value="ECO:0007669"/>
    <property type="project" value="TreeGrafter"/>
</dbReference>
<dbReference type="Pfam" id="PF00168">
    <property type="entry name" value="C2"/>
    <property type="match status" value="1"/>
</dbReference>
<dbReference type="InterPro" id="IPR001711">
    <property type="entry name" value="PLipase_C_Pinositol-sp_Y"/>
</dbReference>
<evidence type="ECO:0000313" key="11">
    <source>
        <dbReference type="Proteomes" id="UP000735302"/>
    </source>
</evidence>
<feature type="domain" description="SH3" evidence="7">
    <location>
        <begin position="476"/>
        <end position="536"/>
    </location>
</feature>
<dbReference type="Pfam" id="PF03184">
    <property type="entry name" value="DDE_1"/>
    <property type="match status" value="1"/>
</dbReference>
<feature type="domain" description="C2" evidence="8">
    <location>
        <begin position="733"/>
        <end position="857"/>
    </location>
</feature>
<dbReference type="SMART" id="SM00252">
    <property type="entry name" value="SH2"/>
    <property type="match status" value="2"/>
</dbReference>
<dbReference type="AlphaFoldDB" id="A0AAV4DGV7"/>